<dbReference type="Pfam" id="PF02677">
    <property type="entry name" value="QueH"/>
    <property type="match status" value="1"/>
</dbReference>
<keyword evidence="13 17" id="KW-1015">Disulfide bond</keyword>
<dbReference type="EMBL" id="JACHEO010000004">
    <property type="protein sequence ID" value="MBB5347505.1"/>
    <property type="molecule type" value="Genomic_DNA"/>
</dbReference>
<evidence type="ECO:0000256" key="16">
    <source>
        <dbReference type="ARBA" id="ARBA00047415"/>
    </source>
</evidence>
<evidence type="ECO:0000256" key="17">
    <source>
        <dbReference type="HAMAP-Rule" id="MF_02089"/>
    </source>
</evidence>
<feature type="binding site" evidence="17">
    <location>
        <position position="10"/>
    </location>
    <ligand>
        <name>[4Fe-4S] cluster</name>
        <dbReference type="ChEBI" id="CHEBI:49883"/>
    </ligand>
</feature>
<feature type="binding site" evidence="17">
    <location>
        <position position="87"/>
    </location>
    <ligand>
        <name>[4Fe-4S] cluster</name>
        <dbReference type="ChEBI" id="CHEBI:49883"/>
    </ligand>
</feature>
<proteinExistence type="inferred from homology"/>
<keyword evidence="7 17" id="KW-0819">tRNA processing</keyword>
<evidence type="ECO:0000256" key="14">
    <source>
        <dbReference type="ARBA" id="ARBA00023284"/>
    </source>
</evidence>
<keyword evidence="14 17" id="KW-0676">Redox-active center</keyword>
<dbReference type="Proteomes" id="UP000539642">
    <property type="component" value="Unassembled WGS sequence"/>
</dbReference>
<evidence type="ECO:0000256" key="4">
    <source>
        <dbReference type="ARBA" id="ARBA00012622"/>
    </source>
</evidence>
<evidence type="ECO:0000256" key="15">
    <source>
        <dbReference type="ARBA" id="ARBA00031446"/>
    </source>
</evidence>
<dbReference type="GO" id="GO:0052693">
    <property type="term" value="F:epoxyqueuosine reductase activity"/>
    <property type="evidence" value="ECO:0007669"/>
    <property type="project" value="UniProtKB-UniRule"/>
</dbReference>
<comment type="catalytic activity">
    <reaction evidence="16 17">
        <text>epoxyqueuosine(34) in tRNA + AH2 = queuosine(34) in tRNA + A + H2O</text>
        <dbReference type="Rhea" id="RHEA:32159"/>
        <dbReference type="Rhea" id="RHEA-COMP:18571"/>
        <dbReference type="Rhea" id="RHEA-COMP:18582"/>
        <dbReference type="ChEBI" id="CHEBI:13193"/>
        <dbReference type="ChEBI" id="CHEBI:15377"/>
        <dbReference type="ChEBI" id="CHEBI:17499"/>
        <dbReference type="ChEBI" id="CHEBI:194431"/>
        <dbReference type="ChEBI" id="CHEBI:194443"/>
        <dbReference type="EC" id="1.17.99.6"/>
    </reaction>
</comment>
<dbReference type="UniPathway" id="UPA00392"/>
<evidence type="ECO:0000313" key="18">
    <source>
        <dbReference type="EMBL" id="MBB5347505.1"/>
    </source>
</evidence>
<keyword evidence="11 17" id="KW-0408">Iron</keyword>
<feature type="binding site" evidence="17">
    <location>
        <position position="84"/>
    </location>
    <ligand>
        <name>[4Fe-4S] cluster</name>
        <dbReference type="ChEBI" id="CHEBI:49883"/>
    </ligand>
</feature>
<sequence length="195" mass="23105">MTKLLLHVCCAPCAVYPTDFLLIRNYDITLFFYNPNIHPFREFQKRKESVEIFAENHNLPVLIDVQYRLTEFIRSVVFREKSRCSVCQQMRIKETALFAKNNGFDAFSTSLLYSKYQNHEEIRQQCLDLSKSLGIQFFYHDFREGWKIGIESSIAQGLYRQSYCGCIYSEQDRYDKSLRKKGKDNGEHDRSGYQQ</sequence>
<dbReference type="InterPro" id="IPR003828">
    <property type="entry name" value="QueH"/>
</dbReference>
<accession>A0A840UPF3</accession>
<comment type="caution">
    <text evidence="18">The sequence shown here is derived from an EMBL/GenBank/DDBJ whole genome shotgun (WGS) entry which is preliminary data.</text>
</comment>
<protein>
    <recommendedName>
        <fullName evidence="5 17">Epoxyqueuosine reductase QueH</fullName>
        <ecNumber evidence="4 17">1.17.99.6</ecNumber>
    </recommendedName>
    <alternativeName>
        <fullName evidence="15 17">Queuosine biosynthesis protein QueH</fullName>
    </alternativeName>
</protein>
<feature type="disulfide bond" description="Redox-active" evidence="17">
    <location>
        <begin position="164"/>
        <end position="166"/>
    </location>
</feature>
<evidence type="ECO:0000256" key="7">
    <source>
        <dbReference type="ARBA" id="ARBA00022694"/>
    </source>
</evidence>
<comment type="pathway">
    <text evidence="2 17">tRNA modification; tRNA-queuosine biosynthesis.</text>
</comment>
<keyword evidence="19" id="KW-1185">Reference proteome</keyword>
<dbReference type="HAMAP" id="MF_02089">
    <property type="entry name" value="QueH"/>
    <property type="match status" value="1"/>
</dbReference>
<dbReference type="PANTHER" id="PTHR36701">
    <property type="entry name" value="EPOXYQUEUOSINE REDUCTASE QUEH"/>
    <property type="match status" value="1"/>
</dbReference>
<dbReference type="EC" id="1.17.99.6" evidence="4 17"/>
<keyword evidence="12 17" id="KW-0411">Iron-sulfur</keyword>
<keyword evidence="8 17" id="KW-0479">Metal-binding</keyword>
<keyword evidence="10 17" id="KW-0560">Oxidoreductase</keyword>
<evidence type="ECO:0000256" key="12">
    <source>
        <dbReference type="ARBA" id="ARBA00023014"/>
    </source>
</evidence>
<dbReference type="AlphaFoldDB" id="A0A840UPF3"/>
<comment type="similarity">
    <text evidence="3 17">Belongs to the QueH family.</text>
</comment>
<evidence type="ECO:0000256" key="1">
    <source>
        <dbReference type="ARBA" id="ARBA00002268"/>
    </source>
</evidence>
<evidence type="ECO:0000313" key="19">
    <source>
        <dbReference type="Proteomes" id="UP000539642"/>
    </source>
</evidence>
<evidence type="ECO:0000256" key="8">
    <source>
        <dbReference type="ARBA" id="ARBA00022723"/>
    </source>
</evidence>
<evidence type="ECO:0000256" key="11">
    <source>
        <dbReference type="ARBA" id="ARBA00023004"/>
    </source>
</evidence>
<evidence type="ECO:0000256" key="10">
    <source>
        <dbReference type="ARBA" id="ARBA00023002"/>
    </source>
</evidence>
<evidence type="ECO:0000256" key="13">
    <source>
        <dbReference type="ARBA" id="ARBA00023157"/>
    </source>
</evidence>
<dbReference type="GO" id="GO:0008616">
    <property type="term" value="P:tRNA queuosine(34) biosynthetic process"/>
    <property type="evidence" value="ECO:0007669"/>
    <property type="project" value="UniProtKB-UniRule"/>
</dbReference>
<comment type="function">
    <text evidence="1 17">Catalyzes the conversion of epoxyqueuosine (oQ) to queuosine (Q), which is a hypermodified base found in the wobble positions of tRNA(Asp), tRNA(Asn), tRNA(His) and tRNA(Tyr).</text>
</comment>
<dbReference type="GO" id="GO:0051539">
    <property type="term" value="F:4 iron, 4 sulfur cluster binding"/>
    <property type="evidence" value="ECO:0007669"/>
    <property type="project" value="UniProtKB-UniRule"/>
</dbReference>
<keyword evidence="9 17" id="KW-0671">Queuosine biosynthesis</keyword>
<feature type="binding site" evidence="17">
    <location>
        <position position="9"/>
    </location>
    <ligand>
        <name>[4Fe-4S] cluster</name>
        <dbReference type="ChEBI" id="CHEBI:49883"/>
    </ligand>
</feature>
<dbReference type="RefSeq" id="WP_183349322.1">
    <property type="nucleotide sequence ID" value="NZ_JACHEO010000004.1"/>
</dbReference>
<dbReference type="PANTHER" id="PTHR36701:SF1">
    <property type="entry name" value="EPOXYQUEUOSINE REDUCTASE QUEH"/>
    <property type="match status" value="1"/>
</dbReference>
<evidence type="ECO:0000256" key="6">
    <source>
        <dbReference type="ARBA" id="ARBA00022485"/>
    </source>
</evidence>
<reference evidence="18 19" key="1">
    <citation type="submission" date="2020-08" db="EMBL/GenBank/DDBJ databases">
        <title>Genomic Encyclopedia of Type Strains, Phase IV (KMG-IV): sequencing the most valuable type-strain genomes for metagenomic binning, comparative biology and taxonomic classification.</title>
        <authorList>
            <person name="Goeker M."/>
        </authorList>
    </citation>
    <scope>NUCLEOTIDE SEQUENCE [LARGE SCALE GENOMIC DNA]</scope>
    <source>
        <strain evidence="18 19">DSM 28570</strain>
    </source>
</reference>
<evidence type="ECO:0000256" key="2">
    <source>
        <dbReference type="ARBA" id="ARBA00004691"/>
    </source>
</evidence>
<evidence type="ECO:0000256" key="9">
    <source>
        <dbReference type="ARBA" id="ARBA00022785"/>
    </source>
</evidence>
<gene>
    <name evidence="17" type="primary">queH</name>
    <name evidence="18" type="ORF">HNQ81_001221</name>
</gene>
<name>A0A840UPF3_9BACT</name>
<dbReference type="GO" id="GO:0046872">
    <property type="term" value="F:metal ion binding"/>
    <property type="evidence" value="ECO:0007669"/>
    <property type="project" value="UniProtKB-KW"/>
</dbReference>
<keyword evidence="6 17" id="KW-0004">4Fe-4S</keyword>
<evidence type="ECO:0000256" key="3">
    <source>
        <dbReference type="ARBA" id="ARBA00008207"/>
    </source>
</evidence>
<evidence type="ECO:0000256" key="5">
    <source>
        <dbReference type="ARBA" id="ARBA00016895"/>
    </source>
</evidence>
<organism evidence="18 19">
    <name type="scientific">Desulfoprunum benzoelyticum</name>
    <dbReference type="NCBI Taxonomy" id="1506996"/>
    <lineage>
        <taxon>Bacteria</taxon>
        <taxon>Pseudomonadati</taxon>
        <taxon>Thermodesulfobacteriota</taxon>
        <taxon>Desulfobulbia</taxon>
        <taxon>Desulfobulbales</taxon>
        <taxon>Desulfobulbaceae</taxon>
        <taxon>Desulfoprunum</taxon>
    </lineage>
</organism>